<evidence type="ECO:0000313" key="2">
    <source>
        <dbReference type="EMBL" id="SFS74979.1"/>
    </source>
</evidence>
<dbReference type="AlphaFoldDB" id="A0A1I6SDG1"/>
<reference evidence="3" key="1">
    <citation type="submission" date="2016-10" db="EMBL/GenBank/DDBJ databases">
        <authorList>
            <person name="Varghese N."/>
            <person name="Submissions S."/>
        </authorList>
    </citation>
    <scope>NUCLEOTIDE SEQUENCE [LARGE SCALE GENOMIC DNA]</scope>
    <source>
        <strain evidence="3">DSM 45789</strain>
    </source>
</reference>
<evidence type="ECO:0000256" key="1">
    <source>
        <dbReference type="SAM" id="Phobius"/>
    </source>
</evidence>
<evidence type="ECO:0000313" key="3">
    <source>
        <dbReference type="Proteomes" id="UP000198660"/>
    </source>
</evidence>
<accession>A0A1I6SDG1</accession>
<keyword evidence="1" id="KW-0472">Membrane</keyword>
<sequence length="33" mass="3940">MRECFFRLIVYLDLLINIVSYLGVAPWLLNIIQ</sequence>
<name>A0A1I6SDG1_9BACL</name>
<protein>
    <submittedName>
        <fullName evidence="2">Uncharacterized protein</fullName>
    </submittedName>
</protein>
<keyword evidence="1" id="KW-0812">Transmembrane</keyword>
<organism evidence="2 3">
    <name type="scientific">Marininema halotolerans</name>
    <dbReference type="NCBI Taxonomy" id="1155944"/>
    <lineage>
        <taxon>Bacteria</taxon>
        <taxon>Bacillati</taxon>
        <taxon>Bacillota</taxon>
        <taxon>Bacilli</taxon>
        <taxon>Bacillales</taxon>
        <taxon>Thermoactinomycetaceae</taxon>
        <taxon>Marininema</taxon>
    </lineage>
</organism>
<dbReference type="Proteomes" id="UP000198660">
    <property type="component" value="Unassembled WGS sequence"/>
</dbReference>
<keyword evidence="1" id="KW-1133">Transmembrane helix</keyword>
<gene>
    <name evidence="2" type="ORF">SAMN05444972_1072</name>
</gene>
<keyword evidence="3" id="KW-1185">Reference proteome</keyword>
<feature type="transmembrane region" description="Helical" evidence="1">
    <location>
        <begin position="6"/>
        <end position="29"/>
    </location>
</feature>
<dbReference type="EMBL" id="FPAA01000007">
    <property type="protein sequence ID" value="SFS74979.1"/>
    <property type="molecule type" value="Genomic_DNA"/>
</dbReference>
<proteinExistence type="predicted"/>